<dbReference type="PANTHER" id="PTHR21143:SF104">
    <property type="entry name" value="GUSTATORY RECEPTOR 8A-RELATED"/>
    <property type="match status" value="1"/>
</dbReference>
<proteinExistence type="predicted"/>
<evidence type="ECO:0000256" key="2">
    <source>
        <dbReference type="ARBA" id="ARBA00022475"/>
    </source>
</evidence>
<dbReference type="GO" id="GO:0043025">
    <property type="term" value="C:neuronal cell body"/>
    <property type="evidence" value="ECO:0007669"/>
    <property type="project" value="TreeGrafter"/>
</dbReference>
<accession>A0A834UE99</accession>
<dbReference type="Pfam" id="PF08395">
    <property type="entry name" value="7tm_7"/>
    <property type="match status" value="1"/>
</dbReference>
<feature type="compositionally biased region" description="Basic residues" evidence="8">
    <location>
        <begin position="11"/>
        <end position="20"/>
    </location>
</feature>
<feature type="region of interest" description="Disordered" evidence="8">
    <location>
        <begin position="1"/>
        <end position="41"/>
    </location>
</feature>
<gene>
    <name evidence="9" type="ORF">H0235_002553</name>
</gene>
<dbReference type="EMBL" id="JACSDY010000002">
    <property type="protein sequence ID" value="KAF7434362.1"/>
    <property type="molecule type" value="Genomic_DNA"/>
</dbReference>
<keyword evidence="2" id="KW-1003">Cell membrane</keyword>
<keyword evidence="6" id="KW-0675">Receptor</keyword>
<name>A0A834UE99_VESPE</name>
<evidence type="ECO:0000313" key="9">
    <source>
        <dbReference type="EMBL" id="KAF7434362.1"/>
    </source>
</evidence>
<dbReference type="GO" id="GO:0030424">
    <property type="term" value="C:axon"/>
    <property type="evidence" value="ECO:0007669"/>
    <property type="project" value="TreeGrafter"/>
</dbReference>
<dbReference type="GO" id="GO:0005886">
    <property type="term" value="C:plasma membrane"/>
    <property type="evidence" value="ECO:0007669"/>
    <property type="project" value="UniProtKB-SubCell"/>
</dbReference>
<keyword evidence="3" id="KW-0812">Transmembrane</keyword>
<evidence type="ECO:0000256" key="1">
    <source>
        <dbReference type="ARBA" id="ARBA00004651"/>
    </source>
</evidence>
<evidence type="ECO:0000256" key="7">
    <source>
        <dbReference type="ARBA" id="ARBA00023224"/>
    </source>
</evidence>
<reference evidence="9" key="1">
    <citation type="journal article" date="2020" name="G3 (Bethesda)">
        <title>High-Quality Assemblies for Three Invasive Social Wasps from the &lt;i&gt;Vespula&lt;/i&gt; Genus.</title>
        <authorList>
            <person name="Harrop T.W.R."/>
            <person name="Guhlin J."/>
            <person name="McLaughlin G.M."/>
            <person name="Permina E."/>
            <person name="Stockwell P."/>
            <person name="Gilligan J."/>
            <person name="Le Lec M.F."/>
            <person name="Gruber M.A.M."/>
            <person name="Quinn O."/>
            <person name="Lovegrove M."/>
            <person name="Duncan E.J."/>
            <person name="Remnant E.J."/>
            <person name="Van Eeckhoven J."/>
            <person name="Graham B."/>
            <person name="Knapp R.A."/>
            <person name="Langford K.W."/>
            <person name="Kronenberg Z."/>
            <person name="Press M.O."/>
            <person name="Eacker S.M."/>
            <person name="Wilson-Rankin E.E."/>
            <person name="Purcell J."/>
            <person name="Lester P.J."/>
            <person name="Dearden P.K."/>
        </authorList>
    </citation>
    <scope>NUCLEOTIDE SEQUENCE</scope>
    <source>
        <strain evidence="9">Volc-1</strain>
    </source>
</reference>
<evidence type="ECO:0000313" key="10">
    <source>
        <dbReference type="Proteomes" id="UP000600918"/>
    </source>
</evidence>
<evidence type="ECO:0000256" key="4">
    <source>
        <dbReference type="ARBA" id="ARBA00022989"/>
    </source>
</evidence>
<dbReference type="GO" id="GO:0030425">
    <property type="term" value="C:dendrite"/>
    <property type="evidence" value="ECO:0007669"/>
    <property type="project" value="TreeGrafter"/>
</dbReference>
<evidence type="ECO:0000256" key="3">
    <source>
        <dbReference type="ARBA" id="ARBA00022692"/>
    </source>
</evidence>
<dbReference type="InterPro" id="IPR013604">
    <property type="entry name" value="7TM_chemorcpt"/>
</dbReference>
<dbReference type="AlphaFoldDB" id="A0A834UE99"/>
<dbReference type="GO" id="GO:0008049">
    <property type="term" value="P:male courtship behavior"/>
    <property type="evidence" value="ECO:0007669"/>
    <property type="project" value="TreeGrafter"/>
</dbReference>
<dbReference type="GO" id="GO:0050909">
    <property type="term" value="P:sensory perception of taste"/>
    <property type="evidence" value="ECO:0007669"/>
    <property type="project" value="InterPro"/>
</dbReference>
<sequence length="114" mass="13031">MLTTTIDSPQHKRILRIRNNRKNDSPSSDTHRTDKSNEDGDTFGINQIRDFTLQLIQNPLSFTICGFFDLDYALIRNVIATVITYLVILIQMGNVPSEFIVENSTLITNDSREI</sequence>
<dbReference type="GO" id="GO:0007165">
    <property type="term" value="P:signal transduction"/>
    <property type="evidence" value="ECO:0007669"/>
    <property type="project" value="UniProtKB-KW"/>
</dbReference>
<comment type="caution">
    <text evidence="9">The sequence shown here is derived from an EMBL/GenBank/DDBJ whole genome shotgun (WGS) entry which is preliminary data.</text>
</comment>
<dbReference type="Proteomes" id="UP000600918">
    <property type="component" value="Unassembled WGS sequence"/>
</dbReference>
<organism evidence="9 10">
    <name type="scientific">Vespula pensylvanica</name>
    <name type="common">Western yellow jacket</name>
    <name type="synonym">Wasp</name>
    <dbReference type="NCBI Taxonomy" id="30213"/>
    <lineage>
        <taxon>Eukaryota</taxon>
        <taxon>Metazoa</taxon>
        <taxon>Ecdysozoa</taxon>
        <taxon>Arthropoda</taxon>
        <taxon>Hexapoda</taxon>
        <taxon>Insecta</taxon>
        <taxon>Pterygota</taxon>
        <taxon>Neoptera</taxon>
        <taxon>Endopterygota</taxon>
        <taxon>Hymenoptera</taxon>
        <taxon>Apocrita</taxon>
        <taxon>Aculeata</taxon>
        <taxon>Vespoidea</taxon>
        <taxon>Vespidae</taxon>
        <taxon>Vespinae</taxon>
        <taxon>Vespula</taxon>
    </lineage>
</organism>
<keyword evidence="10" id="KW-1185">Reference proteome</keyword>
<feature type="compositionally biased region" description="Basic and acidic residues" evidence="8">
    <location>
        <begin position="21"/>
        <end position="38"/>
    </location>
</feature>
<evidence type="ECO:0000256" key="6">
    <source>
        <dbReference type="ARBA" id="ARBA00023170"/>
    </source>
</evidence>
<keyword evidence="7" id="KW-0807">Transducer</keyword>
<dbReference type="GO" id="GO:0007635">
    <property type="term" value="P:chemosensory behavior"/>
    <property type="evidence" value="ECO:0007669"/>
    <property type="project" value="TreeGrafter"/>
</dbReference>
<keyword evidence="5" id="KW-0472">Membrane</keyword>
<keyword evidence="4" id="KW-1133">Transmembrane helix</keyword>
<dbReference type="PANTHER" id="PTHR21143">
    <property type="entry name" value="INVERTEBRATE GUSTATORY RECEPTOR"/>
    <property type="match status" value="1"/>
</dbReference>
<comment type="subcellular location">
    <subcellularLocation>
        <location evidence="1">Cell membrane</location>
        <topology evidence="1">Multi-pass membrane protein</topology>
    </subcellularLocation>
</comment>
<evidence type="ECO:0000256" key="5">
    <source>
        <dbReference type="ARBA" id="ARBA00023136"/>
    </source>
</evidence>
<evidence type="ECO:0000256" key="8">
    <source>
        <dbReference type="SAM" id="MobiDB-lite"/>
    </source>
</evidence>
<protein>
    <submittedName>
        <fullName evidence="9">Uncharacterized protein</fullName>
    </submittedName>
</protein>